<dbReference type="SMART" id="SM00481">
    <property type="entry name" value="POLIIIAc"/>
    <property type="match status" value="1"/>
</dbReference>
<dbReference type="SUPFAM" id="SSF89550">
    <property type="entry name" value="PHP domain-like"/>
    <property type="match status" value="1"/>
</dbReference>
<feature type="compositionally biased region" description="Basic and acidic residues" evidence="14">
    <location>
        <begin position="891"/>
        <end position="900"/>
    </location>
</feature>
<dbReference type="InterPro" id="IPR004805">
    <property type="entry name" value="DnaE2/DnaE/PolC"/>
</dbReference>
<dbReference type="HAMAP" id="MF_01902">
    <property type="entry name" value="DNApol_error_prone"/>
    <property type="match status" value="1"/>
</dbReference>
<evidence type="ECO:0000256" key="3">
    <source>
        <dbReference type="ARBA" id="ARBA00012417"/>
    </source>
</evidence>
<keyword evidence="17" id="KW-1185">Reference proteome</keyword>
<evidence type="ECO:0000256" key="5">
    <source>
        <dbReference type="ARBA" id="ARBA00022490"/>
    </source>
</evidence>
<dbReference type="InterPro" id="IPR016195">
    <property type="entry name" value="Pol/histidinol_Pase-like"/>
</dbReference>
<dbReference type="InterPro" id="IPR023073">
    <property type="entry name" value="DnaE2"/>
</dbReference>
<evidence type="ECO:0000313" key="17">
    <source>
        <dbReference type="Proteomes" id="UP001500571"/>
    </source>
</evidence>
<feature type="domain" description="Polymerase/histidinol phosphatase N-terminal" evidence="15">
    <location>
        <begin position="50"/>
        <end position="119"/>
    </location>
</feature>
<comment type="caution">
    <text evidence="16">The sequence shown here is derived from an EMBL/GenBank/DDBJ whole genome shotgun (WGS) entry which is preliminary data.</text>
</comment>
<evidence type="ECO:0000313" key="16">
    <source>
        <dbReference type="EMBL" id="GAA1968466.1"/>
    </source>
</evidence>
<dbReference type="Pfam" id="PF02811">
    <property type="entry name" value="PHP"/>
    <property type="match status" value="1"/>
</dbReference>
<dbReference type="Pfam" id="PF14579">
    <property type="entry name" value="HHH_6"/>
    <property type="match status" value="1"/>
</dbReference>
<dbReference type="Pfam" id="PF01336">
    <property type="entry name" value="tRNA_anti-codon"/>
    <property type="match status" value="1"/>
</dbReference>
<evidence type="ECO:0000256" key="4">
    <source>
        <dbReference type="ARBA" id="ARBA00017273"/>
    </source>
</evidence>
<evidence type="ECO:0000256" key="11">
    <source>
        <dbReference type="ARBA" id="ARBA00023204"/>
    </source>
</evidence>
<comment type="subcellular location">
    <subcellularLocation>
        <location evidence="1 13">Cytoplasm</location>
    </subcellularLocation>
</comment>
<evidence type="ECO:0000256" key="9">
    <source>
        <dbReference type="ARBA" id="ARBA00022763"/>
    </source>
</evidence>
<comment type="catalytic activity">
    <reaction evidence="12 13">
        <text>DNA(n) + a 2'-deoxyribonucleoside 5'-triphosphate = DNA(n+1) + diphosphate</text>
        <dbReference type="Rhea" id="RHEA:22508"/>
        <dbReference type="Rhea" id="RHEA-COMP:17339"/>
        <dbReference type="Rhea" id="RHEA-COMP:17340"/>
        <dbReference type="ChEBI" id="CHEBI:33019"/>
        <dbReference type="ChEBI" id="CHEBI:61560"/>
        <dbReference type="ChEBI" id="CHEBI:173112"/>
        <dbReference type="EC" id="2.7.7.7"/>
    </reaction>
</comment>
<dbReference type="RefSeq" id="WP_344046346.1">
    <property type="nucleotide sequence ID" value="NZ_BAAAPB010000003.1"/>
</dbReference>
<feature type="compositionally biased region" description="Basic and acidic residues" evidence="14">
    <location>
        <begin position="17"/>
        <end position="28"/>
    </location>
</feature>
<dbReference type="PANTHER" id="PTHR32294:SF4">
    <property type="entry name" value="ERROR-PRONE DNA POLYMERASE"/>
    <property type="match status" value="1"/>
</dbReference>
<reference evidence="17" key="1">
    <citation type="journal article" date="2019" name="Int. J. Syst. Evol. Microbiol.">
        <title>The Global Catalogue of Microorganisms (GCM) 10K type strain sequencing project: providing services to taxonomists for standard genome sequencing and annotation.</title>
        <authorList>
            <consortium name="The Broad Institute Genomics Platform"/>
            <consortium name="The Broad Institute Genome Sequencing Center for Infectious Disease"/>
            <person name="Wu L."/>
            <person name="Ma J."/>
        </authorList>
    </citation>
    <scope>NUCLEOTIDE SEQUENCE [LARGE SCALE GENOMIC DNA]</scope>
    <source>
        <strain evidence="17">JCM 15309</strain>
    </source>
</reference>
<dbReference type="Proteomes" id="UP001500571">
    <property type="component" value="Unassembled WGS sequence"/>
</dbReference>
<dbReference type="InterPro" id="IPR011708">
    <property type="entry name" value="DNA_pol3_alpha_NTPase_dom"/>
</dbReference>
<dbReference type="Pfam" id="PF07733">
    <property type="entry name" value="DNA_pol3_alpha"/>
    <property type="match status" value="1"/>
</dbReference>
<dbReference type="InterPro" id="IPR004365">
    <property type="entry name" value="NA-bd_OB_tRNA"/>
</dbReference>
<comment type="similarity">
    <text evidence="2 13">Belongs to the DNA polymerase type-C family. DnaE2 subfamily.</text>
</comment>
<evidence type="ECO:0000256" key="7">
    <source>
        <dbReference type="ARBA" id="ARBA00022695"/>
    </source>
</evidence>
<evidence type="ECO:0000256" key="8">
    <source>
        <dbReference type="ARBA" id="ARBA00022705"/>
    </source>
</evidence>
<dbReference type="PANTHER" id="PTHR32294">
    <property type="entry name" value="DNA POLYMERASE III SUBUNIT ALPHA"/>
    <property type="match status" value="1"/>
</dbReference>
<evidence type="ECO:0000256" key="1">
    <source>
        <dbReference type="ARBA" id="ARBA00004496"/>
    </source>
</evidence>
<dbReference type="InterPro" id="IPR004013">
    <property type="entry name" value="PHP_dom"/>
</dbReference>
<comment type="function">
    <text evidence="13">DNA polymerase involved in damage-induced mutagenesis and translesion synthesis (TLS). It is not the major replicative DNA polymerase.</text>
</comment>
<accession>A0ABP5CT92</accession>
<dbReference type="NCBIfam" id="TIGR00594">
    <property type="entry name" value="polc"/>
    <property type="match status" value="1"/>
</dbReference>
<evidence type="ECO:0000259" key="15">
    <source>
        <dbReference type="SMART" id="SM00481"/>
    </source>
</evidence>
<evidence type="ECO:0000256" key="6">
    <source>
        <dbReference type="ARBA" id="ARBA00022679"/>
    </source>
</evidence>
<dbReference type="Gene3D" id="1.10.150.870">
    <property type="match status" value="1"/>
</dbReference>
<keyword evidence="11 13" id="KW-0234">DNA repair</keyword>
<feature type="region of interest" description="Disordered" evidence="14">
    <location>
        <begin position="17"/>
        <end position="48"/>
    </location>
</feature>
<dbReference type="InterPro" id="IPR040982">
    <property type="entry name" value="DNA_pol3_finger"/>
</dbReference>
<dbReference type="CDD" id="cd04485">
    <property type="entry name" value="DnaE_OBF"/>
    <property type="match status" value="1"/>
</dbReference>
<gene>
    <name evidence="13" type="primary">dnaE2</name>
    <name evidence="16" type="ORF">GCM10009798_31290</name>
</gene>
<dbReference type="InterPro" id="IPR003141">
    <property type="entry name" value="Pol/His_phosphatase_N"/>
</dbReference>
<dbReference type="NCBIfam" id="NF004225">
    <property type="entry name" value="PRK05672.1"/>
    <property type="match status" value="1"/>
</dbReference>
<evidence type="ECO:0000256" key="10">
    <source>
        <dbReference type="ARBA" id="ARBA00022932"/>
    </source>
</evidence>
<dbReference type="Gene3D" id="3.20.20.140">
    <property type="entry name" value="Metal-dependent hydrolases"/>
    <property type="match status" value="1"/>
</dbReference>
<protein>
    <recommendedName>
        <fullName evidence="4 13">Error-prone DNA polymerase</fullName>
        <ecNumber evidence="3 13">2.7.7.7</ecNumber>
    </recommendedName>
</protein>
<keyword evidence="10 13" id="KW-0239">DNA-directed DNA polymerase</keyword>
<dbReference type="EC" id="2.7.7.7" evidence="3 13"/>
<evidence type="ECO:0000256" key="2">
    <source>
        <dbReference type="ARBA" id="ARBA00007391"/>
    </source>
</evidence>
<keyword evidence="8 13" id="KW-0235">DNA replication</keyword>
<proteinExistence type="inferred from homology"/>
<dbReference type="Pfam" id="PF17657">
    <property type="entry name" value="DNA_pol3_finger"/>
    <property type="match status" value="1"/>
</dbReference>
<name>A0ABP5CT92_9ACTN</name>
<evidence type="ECO:0000256" key="12">
    <source>
        <dbReference type="ARBA" id="ARBA00049244"/>
    </source>
</evidence>
<dbReference type="InterPro" id="IPR029460">
    <property type="entry name" value="DNAPol_HHH"/>
</dbReference>
<feature type="region of interest" description="Disordered" evidence="14">
    <location>
        <begin position="891"/>
        <end position="916"/>
    </location>
</feature>
<sequence>MGWNNPAIPWKDLERRLSGKGGRDEAPVSRKRRLTASDVAPPAEPGTPYAELHCHSSFSFLDGASGPAELVVEAIRLGLHGLAITDHDGFYGAPLFAEAARLQPSAPRTIYGAELSLGLSGPQLGVADPEGSHLLVLARGVAGYHRLAAAITDAQLRGDEKGRPVYDLDELAERSGGPGDSDWLVLTGCRKGAVRQALARGTAESPRAAADALAGLVGRFGRDNVAVELTDHGLPLDSRHNDLLARLAADAGLPTVATNNVHYATPERHRLADAMAAVRARRSLSEMAGWLPAGAAHLCAGDEMAARFARYPGAVARSVTLADECAFDLRTAKPELPSRGIPAGHDAASWLRHLVEEGFAERYAAAYAADPAFVARARDRVDHELEVVIRKNFPGYFAIVHDIVAFARSQGILCQGRGSAAASAICYALGITAIDPVFYRLPFERFISEHREEEPDIDVDFDSDRREEVIQWVYETYGRHNAAQVANVIGYRPKMAIRDAAKALGHSPGQQDAWSKHVSSWTSVEAPEDAGIPEPVLALAQQFHGAPRHLGIHSGGMILTERPIGEVCPIERGRMDRRTVLQWDKDSCEFMGLVKFDLLGLGMLAALDHLMRIAAEHLGERWELATIPKEEPAVYDMLCRADSIGVFQVESRAQIGTLPRLQPRSFYDLAIEIALIRPGPIQGGAVHPYVRRATGREPVEYAHPLLIPVLERTKGVPLFQEQLMEMGRVLGDFSADDADLLRRAMGSKRGVERIESLKAQLLDGMREKGMSDDVAHATYVQILSFASFGFAESHALSFAKLVYASSWFKLHYPGAFLAGLLRAQPMGFYSPQSLVQDARRHGVEVRRPDLLRSGATADLEALAESALVHPSVGDDGPRDRVHQRRLGETRDDCLRDHPEPTRWVPGTPDPTPQHRRDGAFAVRLGLDSVRGIGTETAERIVAARSERPFVDLADLSRRAGLTSEQLEALATAGAAQDISQGLSRREALWSAGWTESADQLRGTAPVVEAPTLPELDEVELTLADLWATGMTPDGHPFAHLRSQLSGSGVRSIADLAGVESGRRVTVAGLVTHRQRPGTAGGVTFLNLEDETGMLNVICTEGLWRRHRKIAVSSSAMLIRGILERSDGVTNLAADRLAPLGDVAPSAEQALQSRHRSRDFR</sequence>
<keyword evidence="6 13" id="KW-0808">Transferase</keyword>
<evidence type="ECO:0000256" key="13">
    <source>
        <dbReference type="HAMAP-Rule" id="MF_01902"/>
    </source>
</evidence>
<evidence type="ECO:0000256" key="14">
    <source>
        <dbReference type="SAM" id="MobiDB-lite"/>
    </source>
</evidence>
<keyword evidence="9 13" id="KW-0227">DNA damage</keyword>
<dbReference type="EMBL" id="BAAAPB010000003">
    <property type="protein sequence ID" value="GAA1968466.1"/>
    <property type="molecule type" value="Genomic_DNA"/>
</dbReference>
<organism evidence="16 17">
    <name type="scientific">Nocardioides panacihumi</name>
    <dbReference type="NCBI Taxonomy" id="400774"/>
    <lineage>
        <taxon>Bacteria</taxon>
        <taxon>Bacillati</taxon>
        <taxon>Actinomycetota</taxon>
        <taxon>Actinomycetes</taxon>
        <taxon>Propionibacteriales</taxon>
        <taxon>Nocardioidaceae</taxon>
        <taxon>Nocardioides</taxon>
    </lineage>
</organism>
<keyword evidence="7 13" id="KW-0548">Nucleotidyltransferase</keyword>
<dbReference type="SUPFAM" id="SSF160975">
    <property type="entry name" value="AF1531-like"/>
    <property type="match status" value="1"/>
</dbReference>
<keyword evidence="5 13" id="KW-0963">Cytoplasm</keyword>